<name>A0A848FC22_9BURK</name>
<dbReference type="InterPro" id="IPR021430">
    <property type="entry name" value="DUF3079"/>
</dbReference>
<dbReference type="Proteomes" id="UP000574067">
    <property type="component" value="Unassembled WGS sequence"/>
</dbReference>
<dbReference type="Pfam" id="PF11278">
    <property type="entry name" value="DUF3079"/>
    <property type="match status" value="1"/>
</dbReference>
<dbReference type="AlphaFoldDB" id="A0A848FC22"/>
<keyword evidence="2" id="KW-1185">Reference proteome</keyword>
<dbReference type="EMBL" id="JABBFW010000013">
    <property type="protein sequence ID" value="NML16868.1"/>
    <property type="molecule type" value="Genomic_DNA"/>
</dbReference>
<sequence length="70" mass="7484">MSKKFPIHPAQPQRLCWGCDRYCPAEAMACGNGSVRTPHPAELFGEDWAEWGLDAAAAEPQDAAPAEAGT</sequence>
<gene>
    <name evidence="1" type="ORF">HHL10_17955</name>
</gene>
<evidence type="ECO:0000313" key="1">
    <source>
        <dbReference type="EMBL" id="NML16868.1"/>
    </source>
</evidence>
<dbReference type="RefSeq" id="WP_169161768.1">
    <property type="nucleotide sequence ID" value="NZ_JABBFW010000013.1"/>
</dbReference>
<comment type="caution">
    <text evidence="1">The sequence shown here is derived from an EMBL/GenBank/DDBJ whole genome shotgun (WGS) entry which is preliminary data.</text>
</comment>
<proteinExistence type="predicted"/>
<reference evidence="1 2" key="1">
    <citation type="submission" date="2020-04" db="EMBL/GenBank/DDBJ databases">
        <title>Azohydromonas sp. isolated from soil.</title>
        <authorList>
            <person name="Dahal R.H."/>
        </authorList>
    </citation>
    <scope>NUCLEOTIDE SEQUENCE [LARGE SCALE GENOMIC DNA]</scope>
    <source>
        <strain evidence="1 2">G-1-1-14</strain>
    </source>
</reference>
<evidence type="ECO:0000313" key="2">
    <source>
        <dbReference type="Proteomes" id="UP000574067"/>
    </source>
</evidence>
<organism evidence="1 2">
    <name type="scientific">Azohydromonas caseinilytica</name>
    <dbReference type="NCBI Taxonomy" id="2728836"/>
    <lineage>
        <taxon>Bacteria</taxon>
        <taxon>Pseudomonadati</taxon>
        <taxon>Pseudomonadota</taxon>
        <taxon>Betaproteobacteria</taxon>
        <taxon>Burkholderiales</taxon>
        <taxon>Sphaerotilaceae</taxon>
        <taxon>Azohydromonas</taxon>
    </lineage>
</organism>
<protein>
    <submittedName>
        <fullName evidence="1">DUF3079 domain-containing protein</fullName>
    </submittedName>
</protein>
<accession>A0A848FC22</accession>